<proteinExistence type="predicted"/>
<dbReference type="EMBL" id="HACA01010601">
    <property type="protein sequence ID" value="CDW27962.1"/>
    <property type="molecule type" value="Transcribed_RNA"/>
</dbReference>
<name>A0A0K2TQK7_LEPSM</name>
<protein>
    <submittedName>
        <fullName evidence="2">Uncharacterized protein</fullName>
    </submittedName>
</protein>
<evidence type="ECO:0000256" key="1">
    <source>
        <dbReference type="SAM" id="MobiDB-lite"/>
    </source>
</evidence>
<organism evidence="2">
    <name type="scientific">Lepeophtheirus salmonis</name>
    <name type="common">Salmon louse</name>
    <name type="synonym">Caligus salmonis</name>
    <dbReference type="NCBI Taxonomy" id="72036"/>
    <lineage>
        <taxon>Eukaryota</taxon>
        <taxon>Metazoa</taxon>
        <taxon>Ecdysozoa</taxon>
        <taxon>Arthropoda</taxon>
        <taxon>Crustacea</taxon>
        <taxon>Multicrustacea</taxon>
        <taxon>Hexanauplia</taxon>
        <taxon>Copepoda</taxon>
        <taxon>Siphonostomatoida</taxon>
        <taxon>Caligidae</taxon>
        <taxon>Lepeophtheirus</taxon>
    </lineage>
</organism>
<dbReference type="AlphaFoldDB" id="A0A0K2TQK7"/>
<evidence type="ECO:0000313" key="2">
    <source>
        <dbReference type="EMBL" id="CDW27962.1"/>
    </source>
</evidence>
<reference evidence="2" key="1">
    <citation type="submission" date="2014-05" db="EMBL/GenBank/DDBJ databases">
        <authorList>
            <person name="Chronopoulou M."/>
        </authorList>
    </citation>
    <scope>NUCLEOTIDE SEQUENCE</scope>
    <source>
        <tissue evidence="2">Whole organism</tissue>
    </source>
</reference>
<feature type="compositionally biased region" description="Basic and acidic residues" evidence="1">
    <location>
        <begin position="31"/>
        <end position="40"/>
    </location>
</feature>
<sequence>MNTQTRSCWREKERQNERGWGIIFHSKLKKEFPPAQDGKRRGGKINTQNYNCYDDDDDDD</sequence>
<feature type="region of interest" description="Disordered" evidence="1">
    <location>
        <begin position="31"/>
        <end position="60"/>
    </location>
</feature>
<accession>A0A0K2TQK7</accession>